<protein>
    <submittedName>
        <fullName evidence="2">Uncharacterized protein</fullName>
    </submittedName>
</protein>
<keyword evidence="3" id="KW-1185">Reference proteome</keyword>
<evidence type="ECO:0000313" key="2">
    <source>
        <dbReference type="EMBL" id="CAL0327845.1"/>
    </source>
</evidence>
<accession>A0AAV1Y1I8</accession>
<dbReference type="EMBL" id="CAXHTB010000020">
    <property type="protein sequence ID" value="CAL0327845.1"/>
    <property type="molecule type" value="Genomic_DNA"/>
</dbReference>
<dbReference type="AlphaFoldDB" id="A0AAV1Y1I8"/>
<gene>
    <name evidence="2" type="ORF">LLUT_LOCUS28905</name>
</gene>
<evidence type="ECO:0000256" key="1">
    <source>
        <dbReference type="SAM" id="MobiDB-lite"/>
    </source>
</evidence>
<name>A0AAV1Y1I8_LUPLU</name>
<evidence type="ECO:0000313" key="3">
    <source>
        <dbReference type="Proteomes" id="UP001497480"/>
    </source>
</evidence>
<feature type="region of interest" description="Disordered" evidence="1">
    <location>
        <begin position="107"/>
        <end position="169"/>
    </location>
</feature>
<proteinExistence type="predicted"/>
<feature type="region of interest" description="Disordered" evidence="1">
    <location>
        <begin position="1"/>
        <end position="23"/>
    </location>
</feature>
<dbReference type="Proteomes" id="UP001497480">
    <property type="component" value="Unassembled WGS sequence"/>
</dbReference>
<feature type="compositionally biased region" description="Acidic residues" evidence="1">
    <location>
        <begin position="109"/>
        <end position="118"/>
    </location>
</feature>
<organism evidence="2 3">
    <name type="scientific">Lupinus luteus</name>
    <name type="common">European yellow lupine</name>
    <dbReference type="NCBI Taxonomy" id="3873"/>
    <lineage>
        <taxon>Eukaryota</taxon>
        <taxon>Viridiplantae</taxon>
        <taxon>Streptophyta</taxon>
        <taxon>Embryophyta</taxon>
        <taxon>Tracheophyta</taxon>
        <taxon>Spermatophyta</taxon>
        <taxon>Magnoliopsida</taxon>
        <taxon>eudicotyledons</taxon>
        <taxon>Gunneridae</taxon>
        <taxon>Pentapetalae</taxon>
        <taxon>rosids</taxon>
        <taxon>fabids</taxon>
        <taxon>Fabales</taxon>
        <taxon>Fabaceae</taxon>
        <taxon>Papilionoideae</taxon>
        <taxon>50 kb inversion clade</taxon>
        <taxon>genistoids sensu lato</taxon>
        <taxon>core genistoids</taxon>
        <taxon>Genisteae</taxon>
        <taxon>Lupinus</taxon>
    </lineage>
</organism>
<comment type="caution">
    <text evidence="2">The sequence shown here is derived from an EMBL/GenBank/DDBJ whole genome shotgun (WGS) entry which is preliminary data.</text>
</comment>
<feature type="compositionally biased region" description="Low complexity" evidence="1">
    <location>
        <begin position="147"/>
        <end position="159"/>
    </location>
</feature>
<sequence>MRRGYCGAGDASGGAGSGDGGGGSLFSMRKKERVASKPPAVAPQVPHHLLHMYNYDPPYNDFDYTYQYTSFPMSITLYNFNVKNTHLFFIITNNTISISPIYAAQNDNNNDDDGDDSGENFPLVHGDDEGVDNNNDNGVGDGHDLVLNDVDDNGNNGAGEDNDLVLNDVDDDNDQAKLVDDHDLVLNGGGGGGNDNGQAELSDVADSHYEYYAKFGPLRLIVFPDMSGLRHYGVRLTTLPTLPAYIHFDNFYYYKTTSLLINADTSVFVICPAPPLPVSPLDNAGNCNKDHTIYHAIALPLVLTLPFNIANTDTVINIFIRISPEGVKVYAATKVGVTDSVAYVTMAAPET</sequence>
<reference evidence="2 3" key="1">
    <citation type="submission" date="2024-03" db="EMBL/GenBank/DDBJ databases">
        <authorList>
            <person name="Martinez-Hernandez J."/>
        </authorList>
    </citation>
    <scope>NUCLEOTIDE SEQUENCE [LARGE SCALE GENOMIC DNA]</scope>
</reference>
<feature type="compositionally biased region" description="Acidic residues" evidence="1">
    <location>
        <begin position="160"/>
        <end position="169"/>
    </location>
</feature>